<dbReference type="InterPro" id="IPR020103">
    <property type="entry name" value="PsdUridine_synth_cat_dom_sf"/>
</dbReference>
<evidence type="ECO:0000259" key="1">
    <source>
        <dbReference type="Pfam" id="PF00849"/>
    </source>
</evidence>
<evidence type="ECO:0000313" key="3">
    <source>
        <dbReference type="Proteomes" id="UP000500938"/>
    </source>
</evidence>
<dbReference type="InterPro" id="IPR050188">
    <property type="entry name" value="RluA_PseudoU_synthase"/>
</dbReference>
<feature type="domain" description="Pseudouridine synthase RsuA/RluA-like" evidence="1">
    <location>
        <begin position="211"/>
        <end position="360"/>
    </location>
</feature>
<dbReference type="Pfam" id="PF00849">
    <property type="entry name" value="PseudoU_synth_2"/>
    <property type="match status" value="1"/>
</dbReference>
<dbReference type="PROSITE" id="PS01129">
    <property type="entry name" value="PSI_RLU"/>
    <property type="match status" value="1"/>
</dbReference>
<organism evidence="2 3">
    <name type="scientific">Gemmatimonas groenlandica</name>
    <dbReference type="NCBI Taxonomy" id="2732249"/>
    <lineage>
        <taxon>Bacteria</taxon>
        <taxon>Pseudomonadati</taxon>
        <taxon>Gemmatimonadota</taxon>
        <taxon>Gemmatimonadia</taxon>
        <taxon>Gemmatimonadales</taxon>
        <taxon>Gemmatimonadaceae</taxon>
        <taxon>Gemmatimonas</taxon>
    </lineage>
</organism>
<reference evidence="2 3" key="1">
    <citation type="submission" date="2020-05" db="EMBL/GenBank/DDBJ databases">
        <title>Complete genome sequence of Gemmatimonas greenlandica TET16.</title>
        <authorList>
            <person name="Zeng Y."/>
        </authorList>
    </citation>
    <scope>NUCLEOTIDE SEQUENCE [LARGE SCALE GENOMIC DNA]</scope>
    <source>
        <strain evidence="2 3">TET16</strain>
    </source>
</reference>
<dbReference type="SUPFAM" id="SSF55120">
    <property type="entry name" value="Pseudouridine synthase"/>
    <property type="match status" value="1"/>
</dbReference>
<dbReference type="PANTHER" id="PTHR21600:SF89">
    <property type="entry name" value="RIBOSOMAL LARGE SUBUNIT PSEUDOURIDINE SYNTHASE A"/>
    <property type="match status" value="1"/>
</dbReference>
<accession>A0A6M4IXJ6</accession>
<dbReference type="GO" id="GO:0003723">
    <property type="term" value="F:RNA binding"/>
    <property type="evidence" value="ECO:0007669"/>
    <property type="project" value="InterPro"/>
</dbReference>
<dbReference type="GO" id="GO:0140098">
    <property type="term" value="F:catalytic activity, acting on RNA"/>
    <property type="evidence" value="ECO:0007669"/>
    <property type="project" value="UniProtKB-ARBA"/>
</dbReference>
<dbReference type="GO" id="GO:0009982">
    <property type="term" value="F:pseudouridine synthase activity"/>
    <property type="evidence" value="ECO:0007669"/>
    <property type="project" value="InterPro"/>
</dbReference>
<gene>
    <name evidence="2" type="ORF">HKW67_17985</name>
</gene>
<dbReference type="Proteomes" id="UP000500938">
    <property type="component" value="Chromosome"/>
</dbReference>
<dbReference type="GO" id="GO:0000455">
    <property type="term" value="P:enzyme-directed rRNA pseudouridine synthesis"/>
    <property type="evidence" value="ECO:0007669"/>
    <property type="project" value="TreeGrafter"/>
</dbReference>
<dbReference type="PANTHER" id="PTHR21600">
    <property type="entry name" value="MITOCHONDRIAL RNA PSEUDOURIDINE SYNTHASE"/>
    <property type="match status" value="1"/>
</dbReference>
<dbReference type="CDD" id="cd02869">
    <property type="entry name" value="PseudoU_synth_RluA_like"/>
    <property type="match status" value="1"/>
</dbReference>
<proteinExistence type="predicted"/>
<dbReference type="KEGG" id="ggr:HKW67_17985"/>
<sequence length="412" mass="44700">MDLLQLPAMAPWRLDQPGNGKMFGVLVVAAPDGTVGYLRGFSGMVAGTWTIDGWAPPAYDVAARDAVWIPGEAELYDLGADDDARTARSRELLPAIQKTYRFTNALGEVRALRDLFAPKEPPGGAGDCAAPKLLAHAYAQGLRPLALAEFWWGAPPRTGDRRGGSFYPACQGKCPPILAHMLRGLPADPPPLFGAAAIAESEPAVVYEDEHLVIVNKPCGLLSVPGRSGLLRDSVSTRLRARYPDATGQLVVHRLDLDTSGLLLAAKDTTTFSALQRLFSLREIAKRYVAWLDGHVQDDEGVIDFPMRMDVDDRPRQIHDPVHGKAAVTTWQVLARADGRTKVAFTPHTGRTHQLRVHASNPIGLDAPIVGDRLYGRAAPEYGERLMLHAESLAFTHPVSGVELRVTSPVPF</sequence>
<evidence type="ECO:0000313" key="2">
    <source>
        <dbReference type="EMBL" id="QJR38297.1"/>
    </source>
</evidence>
<dbReference type="EMBL" id="CP053085">
    <property type="protein sequence ID" value="QJR38297.1"/>
    <property type="molecule type" value="Genomic_DNA"/>
</dbReference>
<dbReference type="Gene3D" id="3.30.2350.10">
    <property type="entry name" value="Pseudouridine synthase"/>
    <property type="match status" value="1"/>
</dbReference>
<name>A0A6M4IXJ6_9BACT</name>
<dbReference type="InterPro" id="IPR006145">
    <property type="entry name" value="PsdUridine_synth_RsuA/RluA"/>
</dbReference>
<protein>
    <submittedName>
        <fullName evidence="2">RluA family pseudouridine synthase</fullName>
    </submittedName>
</protein>
<dbReference type="AlphaFoldDB" id="A0A6M4IXJ6"/>
<dbReference type="InterPro" id="IPR006224">
    <property type="entry name" value="PsdUridine_synth_RluA-like_CS"/>
</dbReference>
<keyword evidence="3" id="KW-1185">Reference proteome</keyword>